<name>A0A1I1H183_9SPHI</name>
<protein>
    <recommendedName>
        <fullName evidence="2">alpha-L-rhamnosidase</fullName>
        <ecNumber evidence="2">3.2.1.40</ecNumber>
    </recommendedName>
</protein>
<evidence type="ECO:0000256" key="1">
    <source>
        <dbReference type="ARBA" id="ARBA00001445"/>
    </source>
</evidence>
<reference evidence="8 9" key="1">
    <citation type="submission" date="2016-10" db="EMBL/GenBank/DDBJ databases">
        <authorList>
            <person name="de Groot N.N."/>
        </authorList>
    </citation>
    <scope>NUCLEOTIDE SEQUENCE [LARGE SCALE GENOMIC DNA]</scope>
    <source>
        <strain evidence="8 9">DSM 22900</strain>
    </source>
</reference>
<dbReference type="InterPro" id="IPR016007">
    <property type="entry name" value="Alpha_rhamnosid"/>
</dbReference>
<dbReference type="PANTHER" id="PTHR33307">
    <property type="entry name" value="ALPHA-RHAMNOSIDASE (EUROFUNG)"/>
    <property type="match status" value="1"/>
</dbReference>
<keyword evidence="9" id="KW-1185">Reference proteome</keyword>
<evidence type="ECO:0000259" key="7">
    <source>
        <dbReference type="Pfam" id="PF17390"/>
    </source>
</evidence>
<dbReference type="InterPro" id="IPR013737">
    <property type="entry name" value="Bac_rhamnosid_N"/>
</dbReference>
<dbReference type="Gene3D" id="2.60.420.10">
    <property type="entry name" value="Maltose phosphorylase, domain 3"/>
    <property type="match status" value="1"/>
</dbReference>
<evidence type="ECO:0000259" key="6">
    <source>
        <dbReference type="Pfam" id="PF17389"/>
    </source>
</evidence>
<dbReference type="InterPro" id="IPR008928">
    <property type="entry name" value="6-hairpin_glycosidase_sf"/>
</dbReference>
<evidence type="ECO:0000313" key="9">
    <source>
        <dbReference type="Proteomes" id="UP000199577"/>
    </source>
</evidence>
<evidence type="ECO:0000259" key="5">
    <source>
        <dbReference type="Pfam" id="PF08531"/>
    </source>
</evidence>
<dbReference type="Pfam" id="PF17389">
    <property type="entry name" value="Bac_rhamnosid6H"/>
    <property type="match status" value="1"/>
</dbReference>
<dbReference type="InterPro" id="IPR035396">
    <property type="entry name" value="Bac_rhamnosid6H"/>
</dbReference>
<evidence type="ECO:0000259" key="4">
    <source>
        <dbReference type="Pfam" id="PF05592"/>
    </source>
</evidence>
<dbReference type="Proteomes" id="UP000199577">
    <property type="component" value="Unassembled WGS sequence"/>
</dbReference>
<keyword evidence="3" id="KW-0378">Hydrolase</keyword>
<dbReference type="PANTHER" id="PTHR33307:SF11">
    <property type="entry name" value="ALPHA-L-RHAMNOSIDASE"/>
    <property type="match status" value="1"/>
</dbReference>
<feature type="domain" description="Alpha-L-rhamnosidase C-terminal" evidence="7">
    <location>
        <begin position="814"/>
        <end position="891"/>
    </location>
</feature>
<dbReference type="PIRSF" id="PIRSF010631">
    <property type="entry name" value="A-rhamnsds"/>
    <property type="match status" value="1"/>
</dbReference>
<dbReference type="InterPro" id="IPR013783">
    <property type="entry name" value="Ig-like_fold"/>
</dbReference>
<dbReference type="Gene3D" id="1.50.10.10">
    <property type="match status" value="1"/>
</dbReference>
<dbReference type="InterPro" id="IPR008902">
    <property type="entry name" value="Rhamnosid_concanavalin"/>
</dbReference>
<feature type="domain" description="Bacterial alpha-L-rhamnosidase N-terminal" evidence="5">
    <location>
        <begin position="184"/>
        <end position="352"/>
    </location>
</feature>
<dbReference type="GO" id="GO:0005975">
    <property type="term" value="P:carbohydrate metabolic process"/>
    <property type="evidence" value="ECO:0007669"/>
    <property type="project" value="InterPro"/>
</dbReference>
<dbReference type="Pfam" id="PF25788">
    <property type="entry name" value="Ig_Rha78A_N"/>
    <property type="match status" value="1"/>
</dbReference>
<evidence type="ECO:0000313" key="8">
    <source>
        <dbReference type="EMBL" id="SFC15163.1"/>
    </source>
</evidence>
<dbReference type="EC" id="3.2.1.40" evidence="2"/>
<accession>A0A1I1H183</accession>
<dbReference type="STRING" id="623281.SAMN05421747_10591"/>
<dbReference type="AlphaFoldDB" id="A0A1I1H183"/>
<organism evidence="8 9">
    <name type="scientific">Parapedobacter composti</name>
    <dbReference type="NCBI Taxonomy" id="623281"/>
    <lineage>
        <taxon>Bacteria</taxon>
        <taxon>Pseudomonadati</taxon>
        <taxon>Bacteroidota</taxon>
        <taxon>Sphingobacteriia</taxon>
        <taxon>Sphingobacteriales</taxon>
        <taxon>Sphingobacteriaceae</taxon>
        <taxon>Parapedobacter</taxon>
    </lineage>
</organism>
<gene>
    <name evidence="8" type="ORF">SAMN05421747_10591</name>
</gene>
<dbReference type="Pfam" id="PF08531">
    <property type="entry name" value="Bac_rhamnosid_N"/>
    <property type="match status" value="1"/>
</dbReference>
<comment type="catalytic activity">
    <reaction evidence="1">
        <text>Hydrolysis of terminal non-reducing alpha-L-rhamnose residues in alpha-L-rhamnosides.</text>
        <dbReference type="EC" id="3.2.1.40"/>
    </reaction>
</comment>
<evidence type="ECO:0000256" key="3">
    <source>
        <dbReference type="ARBA" id="ARBA00022801"/>
    </source>
</evidence>
<dbReference type="GO" id="GO:0030596">
    <property type="term" value="F:alpha-L-rhamnosidase activity"/>
    <property type="evidence" value="ECO:0007669"/>
    <property type="project" value="UniProtKB-EC"/>
</dbReference>
<dbReference type="InterPro" id="IPR035398">
    <property type="entry name" value="Bac_rhamnosid_C"/>
</dbReference>
<dbReference type="RefSeq" id="WP_244518771.1">
    <property type="nucleotide sequence ID" value="NZ_FOLL01000005.1"/>
</dbReference>
<sequence>MMKFDESRLFFFVGMLAGLLTSPCDAAEPLRVHRLRVLDKPDPLNVNARPYFSWQLETDVRNVEQTAYRVLVTNGRDTLWDSGRVPSGQSIHVAYDGRPLTAASHYQWRVGVWTNLGDRPLWSGMASFQTGLFSGADWHGAAWIALEELDADKVDALPESTKKDTWFGNNRLPLFRKPFVVDGEIVRANLFISGLGHFEAFINGAPVSDHFLDAGWAKYDKEALYVAFDVTPQLRQGENAIGVMLGNGFYFIPPVKGRFRKHKVAYGYPKMMCNLILEYADGRRVSVVSDSTWKTAAGPITFSSLYGGEDYDARLAEAGWNQPGFDDSHWQPVLGVSGPPALNPQLAEPLKVFDRFKPRSVRQAGDGYWVYDLGQNASGIIELAVRGKAGDTVRVYPGELVDADGRVTQKATGGPYYFEYVLDGNGTEVWRPRFTYYGFRYLEVRGGVPDGQGNPADRPTVVRLISLHTRNAAPEVGHFSCSDTLFNRVHALIDWAIRSNMASVLTDCPHREKLGWLEQVHLMGTAIQYRYDFSNLVRKTVTDMMHSQLDNGLVPEIAPEYVNFTWGGDMFRDSPEWGSSSVIVPWYLYRWYGDEAVLHRAYPMMKRYLAYLQGRADGHILTHGLGDWYDLGPHSPGVSQLTPAGVTATAIYYYDLTIIRKVALMLGDTAAARGYALQADSVKVAFNKRFFDAGAHQYATGSQTAQAMALYMDLVPRQHRAAVIDQLVSDIRRNNYRLTAGDIGHRYLLRVLEDEGYADVIYAMNNRDDVPGYGYQLAKGATALTESWAALPNVSNNHLMLGHLMEWLYSGLAGIRQAEGSVAYKHLVIHPQPVGDMQHAEAAFMSPYGEVRSAWHRQPGYFRLEVVVPPNSTGLISIPGPETGVLTEEGQALQAAGLDYRGYADGRHLVSVGSGTYLFELKNDKP</sequence>
<dbReference type="SUPFAM" id="SSF48208">
    <property type="entry name" value="Six-hairpin glycosidases"/>
    <property type="match status" value="1"/>
</dbReference>
<dbReference type="Gene3D" id="2.60.120.260">
    <property type="entry name" value="Galactose-binding domain-like"/>
    <property type="match status" value="2"/>
</dbReference>
<proteinExistence type="predicted"/>
<dbReference type="Gene3D" id="2.60.40.10">
    <property type="entry name" value="Immunoglobulins"/>
    <property type="match status" value="1"/>
</dbReference>
<feature type="domain" description="Alpha-L-rhamnosidase concanavalin-like" evidence="4">
    <location>
        <begin position="363"/>
        <end position="447"/>
    </location>
</feature>
<feature type="domain" description="Alpha-L-rhamnosidase six-hairpin glycosidase" evidence="6">
    <location>
        <begin position="475"/>
        <end position="810"/>
    </location>
</feature>
<evidence type="ECO:0000256" key="2">
    <source>
        <dbReference type="ARBA" id="ARBA00012652"/>
    </source>
</evidence>
<dbReference type="Pfam" id="PF17390">
    <property type="entry name" value="Bac_rhamnosid_C"/>
    <property type="match status" value="1"/>
</dbReference>
<dbReference type="Pfam" id="PF05592">
    <property type="entry name" value="Bac_rhamnosid"/>
    <property type="match status" value="1"/>
</dbReference>
<dbReference type="InterPro" id="IPR012341">
    <property type="entry name" value="6hp_glycosidase-like_sf"/>
</dbReference>
<dbReference type="EMBL" id="FOLL01000005">
    <property type="protein sequence ID" value="SFC15163.1"/>
    <property type="molecule type" value="Genomic_DNA"/>
</dbReference>